<sequence>MSTLTTQATNTSSNSNKTNKNSSSDFKKILSTMKGHLLFGTSHMLPFIVAGGVLLALAVMASGKGAVPADGLLADISNIGIKGLVLFPIILGGFIGYSIADKPALAPAMISSGIMADMGGGFLGCIVAGFIAGGVVFQLKKIPLSANMTALGAYFIYPLLGTLISAGIVLWGIGEPIKLFMSSMNEFLASMAGASKMVLGTILGGMTAFDMGGPINKVATLFAQTQVDTQPWLMGGVGIAICTPPLGMALATFLFKNKFSKQEQEAGKAAAIMGSIGISEGAIPFAANDPMRVLPSIVAGGIVGCVFGFMTDVLLHAPWGGLITAPVSSNIPMYVVGIALGSLTTAVIVGFWKPVSVETEEDMLEAAPVQAQAAPEAGEGEYDIVAVTCCPSGVAHTFMAAKALEKAGLAAGLKIKVETQGQNGIKNRITDLDVANAKLVILAHDIQVKDAHRFANANVIECSTKEAMKKAATLIVA</sequence>
<dbReference type="InterPro" id="IPR036095">
    <property type="entry name" value="PTS_EIIB-like_sf"/>
</dbReference>
<evidence type="ECO:0000256" key="5">
    <source>
        <dbReference type="ARBA" id="ARBA00022475"/>
    </source>
</evidence>
<keyword evidence="10 15" id="KW-0812">Transmembrane</keyword>
<feature type="domain" description="PTS EIIB type-2" evidence="16">
    <location>
        <begin position="384"/>
        <end position="477"/>
    </location>
</feature>
<dbReference type="OrthoDB" id="9782569at2"/>
<gene>
    <name evidence="18" type="ORF">BCT49_11505</name>
</gene>
<evidence type="ECO:0000259" key="17">
    <source>
        <dbReference type="PROSITE" id="PS51104"/>
    </source>
</evidence>
<feature type="transmembrane region" description="Helical" evidence="15">
    <location>
        <begin position="331"/>
        <end position="352"/>
    </location>
</feature>
<evidence type="ECO:0000256" key="11">
    <source>
        <dbReference type="ARBA" id="ARBA00022777"/>
    </source>
</evidence>
<reference evidence="19" key="1">
    <citation type="submission" date="2016-07" db="EMBL/GenBank/DDBJ databases">
        <title>Nontailed viruses are major unrecognized killers of bacteria in the ocean.</title>
        <authorList>
            <person name="Kauffman K."/>
            <person name="Hussain F."/>
            <person name="Yang J."/>
            <person name="Arevalo P."/>
            <person name="Brown J."/>
            <person name="Cutler M."/>
            <person name="Kelly L."/>
            <person name="Polz M.F."/>
        </authorList>
    </citation>
    <scope>NUCLEOTIDE SEQUENCE [LARGE SCALE GENOMIC DNA]</scope>
    <source>
        <strain evidence="19">10N.261.46.F8</strain>
    </source>
</reference>
<dbReference type="Proteomes" id="UP000235406">
    <property type="component" value="Unassembled WGS sequence"/>
</dbReference>
<keyword evidence="11" id="KW-0418">Kinase</keyword>
<keyword evidence="6" id="KW-0597">Phosphoprotein</keyword>
<evidence type="ECO:0000259" key="16">
    <source>
        <dbReference type="PROSITE" id="PS51099"/>
    </source>
</evidence>
<dbReference type="EMBL" id="MCZK01000144">
    <property type="protein sequence ID" value="PMM66725.1"/>
    <property type="molecule type" value="Genomic_DNA"/>
</dbReference>
<evidence type="ECO:0000256" key="1">
    <source>
        <dbReference type="ARBA" id="ARBA00001401"/>
    </source>
</evidence>
<feature type="region of interest" description="Disordered" evidence="14">
    <location>
        <begin position="1"/>
        <end position="23"/>
    </location>
</feature>
<dbReference type="NCBIfam" id="TIGR00829">
    <property type="entry name" value="FRU"/>
    <property type="match status" value="1"/>
</dbReference>
<keyword evidence="4" id="KW-0813">Transport</keyword>
<keyword evidence="5" id="KW-1003">Cell membrane</keyword>
<dbReference type="PANTHER" id="PTHR30505">
    <property type="entry name" value="FRUCTOSE-LIKE PERMEASE"/>
    <property type="match status" value="1"/>
</dbReference>
<evidence type="ECO:0000256" key="8">
    <source>
        <dbReference type="ARBA" id="ARBA00022679"/>
    </source>
</evidence>
<comment type="subcellular location">
    <subcellularLocation>
        <location evidence="2">Cell inner membrane</location>
        <topology evidence="2">Multi-pass membrane protein</topology>
    </subcellularLocation>
</comment>
<dbReference type="InterPro" id="IPR003501">
    <property type="entry name" value="PTS_EIIB_2/3"/>
</dbReference>
<evidence type="ECO:0000256" key="7">
    <source>
        <dbReference type="ARBA" id="ARBA00022597"/>
    </source>
</evidence>
<keyword evidence="7" id="KW-0762">Sugar transport</keyword>
<dbReference type="GO" id="GO:0022877">
    <property type="term" value="F:protein-N(PI)-phosphohistidine-fructose phosphotransferase system transporter activity"/>
    <property type="evidence" value="ECO:0007669"/>
    <property type="project" value="InterPro"/>
</dbReference>
<evidence type="ECO:0000256" key="14">
    <source>
        <dbReference type="SAM" id="MobiDB-lite"/>
    </source>
</evidence>
<keyword evidence="9" id="KW-0598">Phosphotransferase system</keyword>
<accession>A0A2N7K0M7</accession>
<feature type="transmembrane region" description="Helical" evidence="15">
    <location>
        <begin position="194"/>
        <end position="212"/>
    </location>
</feature>
<feature type="domain" description="PTS EIIC type-2" evidence="17">
    <location>
        <begin position="33"/>
        <end position="352"/>
    </location>
</feature>
<feature type="transmembrane region" description="Helical" evidence="15">
    <location>
        <begin position="151"/>
        <end position="173"/>
    </location>
</feature>
<name>A0A2N7K0M7_9VIBR</name>
<evidence type="ECO:0000256" key="13">
    <source>
        <dbReference type="ARBA" id="ARBA00023136"/>
    </source>
</evidence>
<dbReference type="GO" id="GO:0009401">
    <property type="term" value="P:phosphoenolpyruvate-dependent sugar phosphotransferase system"/>
    <property type="evidence" value="ECO:0007669"/>
    <property type="project" value="UniProtKB-KW"/>
</dbReference>
<dbReference type="FunFam" id="3.40.50.2300:FF:000014">
    <property type="entry name" value="PTS system fructose-like transporter subunit IIB"/>
    <property type="match status" value="1"/>
</dbReference>
<feature type="transmembrane region" description="Helical" evidence="15">
    <location>
        <begin position="121"/>
        <end position="139"/>
    </location>
</feature>
<evidence type="ECO:0000256" key="2">
    <source>
        <dbReference type="ARBA" id="ARBA00004429"/>
    </source>
</evidence>
<dbReference type="CDD" id="cd05569">
    <property type="entry name" value="PTS_IIB_fructose"/>
    <property type="match status" value="1"/>
</dbReference>
<dbReference type="EC" id="2.7.1.202" evidence="3"/>
<dbReference type="InterPro" id="IPR050864">
    <property type="entry name" value="Bacterial_PTS_Sugar_Transport"/>
</dbReference>
<evidence type="ECO:0000313" key="18">
    <source>
        <dbReference type="EMBL" id="PMM66725.1"/>
    </source>
</evidence>
<dbReference type="PROSITE" id="PS51104">
    <property type="entry name" value="PTS_EIIC_TYPE_2"/>
    <property type="match status" value="1"/>
</dbReference>
<feature type="transmembrane region" description="Helical" evidence="15">
    <location>
        <begin position="37"/>
        <end position="59"/>
    </location>
</feature>
<evidence type="ECO:0000256" key="15">
    <source>
        <dbReference type="SAM" id="Phobius"/>
    </source>
</evidence>
<evidence type="ECO:0000256" key="6">
    <source>
        <dbReference type="ARBA" id="ARBA00022553"/>
    </source>
</evidence>
<dbReference type="GO" id="GO:0016301">
    <property type="term" value="F:kinase activity"/>
    <property type="evidence" value="ECO:0007669"/>
    <property type="project" value="UniProtKB-KW"/>
</dbReference>
<dbReference type="Pfam" id="PF02302">
    <property type="entry name" value="PTS_IIB"/>
    <property type="match status" value="1"/>
</dbReference>
<proteinExistence type="predicted"/>
<dbReference type="GO" id="GO:0090563">
    <property type="term" value="F:protein-phosphocysteine-sugar phosphotransferase activity"/>
    <property type="evidence" value="ECO:0007669"/>
    <property type="project" value="TreeGrafter"/>
</dbReference>
<evidence type="ECO:0000256" key="4">
    <source>
        <dbReference type="ARBA" id="ARBA00022448"/>
    </source>
</evidence>
<comment type="caution">
    <text evidence="18">The sequence shown here is derived from an EMBL/GenBank/DDBJ whole genome shotgun (WGS) entry which is preliminary data.</text>
</comment>
<dbReference type="PANTHER" id="PTHR30505:SF0">
    <property type="entry name" value="FRUCTOSE-LIKE PTS SYSTEM EIIBC COMPONENT-RELATED"/>
    <property type="match status" value="1"/>
</dbReference>
<organism evidence="18 19">
    <name type="scientific">Vibrio lentus</name>
    <dbReference type="NCBI Taxonomy" id="136468"/>
    <lineage>
        <taxon>Bacteria</taxon>
        <taxon>Pseudomonadati</taxon>
        <taxon>Pseudomonadota</taxon>
        <taxon>Gammaproteobacteria</taxon>
        <taxon>Vibrionales</taxon>
        <taxon>Vibrionaceae</taxon>
        <taxon>Vibrio</taxon>
    </lineage>
</organism>
<protein>
    <recommendedName>
        <fullName evidence="3">protein-N(pi)-phosphohistidine--D-fructose phosphotransferase</fullName>
        <ecNumber evidence="3">2.7.1.202</ecNumber>
    </recommendedName>
</protein>
<dbReference type="AlphaFoldDB" id="A0A2N7K0M7"/>
<comment type="catalytic activity">
    <reaction evidence="1">
        <text>D-fructose(out) + N(pros)-phospho-L-histidyl-[protein] = D-fructose 1-phosphate(in) + L-histidyl-[protein]</text>
        <dbReference type="Rhea" id="RHEA:49252"/>
        <dbReference type="Rhea" id="RHEA-COMP:9745"/>
        <dbReference type="Rhea" id="RHEA-COMP:9746"/>
        <dbReference type="ChEBI" id="CHEBI:29979"/>
        <dbReference type="ChEBI" id="CHEBI:37721"/>
        <dbReference type="ChEBI" id="CHEBI:58674"/>
        <dbReference type="ChEBI" id="CHEBI:64837"/>
        <dbReference type="EC" id="2.7.1.202"/>
    </reaction>
</comment>
<keyword evidence="8" id="KW-0808">Transferase</keyword>
<evidence type="ECO:0000313" key="19">
    <source>
        <dbReference type="Proteomes" id="UP000235406"/>
    </source>
</evidence>
<keyword evidence="12 15" id="KW-1133">Transmembrane helix</keyword>
<dbReference type="GO" id="GO:0005886">
    <property type="term" value="C:plasma membrane"/>
    <property type="evidence" value="ECO:0007669"/>
    <property type="project" value="UniProtKB-SubCell"/>
</dbReference>
<evidence type="ECO:0000256" key="12">
    <source>
        <dbReference type="ARBA" id="ARBA00022989"/>
    </source>
</evidence>
<dbReference type="RefSeq" id="WP_102436699.1">
    <property type="nucleotide sequence ID" value="NZ_CAWNVI010000144.1"/>
</dbReference>
<feature type="transmembrane region" description="Helical" evidence="15">
    <location>
        <begin position="293"/>
        <end position="319"/>
    </location>
</feature>
<dbReference type="InterPro" id="IPR006327">
    <property type="entry name" value="PTS_IIC_fruc"/>
</dbReference>
<dbReference type="InterPro" id="IPR003353">
    <property type="entry name" value="PTS_IIB_fruc"/>
</dbReference>
<keyword evidence="13 15" id="KW-0472">Membrane</keyword>
<feature type="transmembrane region" description="Helical" evidence="15">
    <location>
        <begin position="232"/>
        <end position="255"/>
    </location>
</feature>
<evidence type="ECO:0000256" key="3">
    <source>
        <dbReference type="ARBA" id="ARBA00012799"/>
    </source>
</evidence>
<dbReference type="InterPro" id="IPR013011">
    <property type="entry name" value="PTS_EIIB_2"/>
</dbReference>
<evidence type="ECO:0000256" key="10">
    <source>
        <dbReference type="ARBA" id="ARBA00022692"/>
    </source>
</evidence>
<dbReference type="NCBIfam" id="TIGR01427">
    <property type="entry name" value="PTS_IIC_fructo"/>
    <property type="match status" value="1"/>
</dbReference>
<evidence type="ECO:0000256" key="9">
    <source>
        <dbReference type="ARBA" id="ARBA00022683"/>
    </source>
</evidence>
<dbReference type="SUPFAM" id="SSF52794">
    <property type="entry name" value="PTS system IIB component-like"/>
    <property type="match status" value="1"/>
</dbReference>
<dbReference type="PROSITE" id="PS51099">
    <property type="entry name" value="PTS_EIIB_TYPE_2"/>
    <property type="match status" value="1"/>
</dbReference>
<dbReference type="Gene3D" id="3.40.50.2300">
    <property type="match status" value="1"/>
</dbReference>
<dbReference type="InterPro" id="IPR013014">
    <property type="entry name" value="PTS_EIIC_2"/>
</dbReference>
<feature type="transmembrane region" description="Helical" evidence="15">
    <location>
        <begin position="79"/>
        <end position="100"/>
    </location>
</feature>
<dbReference type="GO" id="GO:0005351">
    <property type="term" value="F:carbohydrate:proton symporter activity"/>
    <property type="evidence" value="ECO:0007669"/>
    <property type="project" value="InterPro"/>
</dbReference>